<comment type="caution">
    <text evidence="1">The sequence shown here is derived from an EMBL/GenBank/DDBJ whole genome shotgun (WGS) entry which is preliminary data.</text>
</comment>
<dbReference type="Gene3D" id="3.50.30.50">
    <property type="entry name" value="Putative cyclase"/>
    <property type="match status" value="1"/>
</dbReference>
<proteinExistence type="predicted"/>
<evidence type="ECO:0008006" key="3">
    <source>
        <dbReference type="Google" id="ProtNLM"/>
    </source>
</evidence>
<evidence type="ECO:0000313" key="2">
    <source>
        <dbReference type="Proteomes" id="UP000712673"/>
    </source>
</evidence>
<accession>A0A937W1F0</accession>
<dbReference type="GO" id="GO:0019441">
    <property type="term" value="P:L-tryptophan catabolic process to kynurenine"/>
    <property type="evidence" value="ECO:0007669"/>
    <property type="project" value="InterPro"/>
</dbReference>
<dbReference type="InterPro" id="IPR007325">
    <property type="entry name" value="KFase/CYL"/>
</dbReference>
<protein>
    <recommendedName>
        <fullName evidence="3">Cyclase family protein</fullName>
    </recommendedName>
</protein>
<dbReference type="SUPFAM" id="SSF102198">
    <property type="entry name" value="Putative cyclase"/>
    <property type="match status" value="1"/>
</dbReference>
<gene>
    <name evidence="1" type="ORF">FJZ47_09235</name>
</gene>
<name>A0A937W1F0_UNCTE</name>
<dbReference type="Pfam" id="PF04199">
    <property type="entry name" value="Cyclase"/>
    <property type="match status" value="1"/>
</dbReference>
<evidence type="ECO:0000313" key="1">
    <source>
        <dbReference type="EMBL" id="MBM3223970.1"/>
    </source>
</evidence>
<sequence length="286" mass="31590">MGNGLIKCDLTLETYFTYGNSASVITRPVLQRREGQPIVMRGEIGIRDDGNFRPLVAHNTTHIDMPSHFLDNSPDLATVLNNPAYRINMPMLARVLDLSAWPDPQYFYTQNGVRYCEFITIDMLPSVEELQPYDALVLLTGFGAVLRQGSEQFHPDAAGFYHLPSISVEVAQRVTAAGISLLAIDCTTVECQTQGHPLRMTGDVHPVLLGHEPPVFILEGVAGDRIASQAGFLPTEGVLEVIPRRVNAVGAEAAHTRVFLSFYRGADNRQRLVHLLDMVTPEHLFG</sequence>
<dbReference type="AlphaFoldDB" id="A0A937W1F0"/>
<dbReference type="EMBL" id="VGLS01000233">
    <property type="protein sequence ID" value="MBM3223970.1"/>
    <property type="molecule type" value="Genomic_DNA"/>
</dbReference>
<dbReference type="Proteomes" id="UP000712673">
    <property type="component" value="Unassembled WGS sequence"/>
</dbReference>
<organism evidence="1 2">
    <name type="scientific">Tectimicrobiota bacterium</name>
    <dbReference type="NCBI Taxonomy" id="2528274"/>
    <lineage>
        <taxon>Bacteria</taxon>
        <taxon>Pseudomonadati</taxon>
        <taxon>Nitrospinota/Tectimicrobiota group</taxon>
        <taxon>Candidatus Tectimicrobiota</taxon>
    </lineage>
</organism>
<dbReference type="GO" id="GO:0004061">
    <property type="term" value="F:arylformamidase activity"/>
    <property type="evidence" value="ECO:0007669"/>
    <property type="project" value="InterPro"/>
</dbReference>
<dbReference type="InterPro" id="IPR037175">
    <property type="entry name" value="KFase_sf"/>
</dbReference>
<reference evidence="1" key="1">
    <citation type="submission" date="2019-03" db="EMBL/GenBank/DDBJ databases">
        <title>Lake Tanganyika Metagenome-Assembled Genomes (MAGs).</title>
        <authorList>
            <person name="Tran P."/>
        </authorList>
    </citation>
    <scope>NUCLEOTIDE SEQUENCE</scope>
    <source>
        <strain evidence="1">K_DeepCast_65m_m2_066</strain>
    </source>
</reference>